<accession>A0ABM6IKH7</accession>
<dbReference type="EMBL" id="CP019437">
    <property type="protein sequence ID" value="AQS49372.1"/>
    <property type="molecule type" value="Genomic_DNA"/>
</dbReference>
<name>A0ABM6IKH7_9RHOB</name>
<gene>
    <name evidence="2" type="ORF">BMG03_17430</name>
</gene>
<dbReference type="Proteomes" id="UP000185622">
    <property type="component" value="Chromosome"/>
</dbReference>
<feature type="transmembrane region" description="Helical" evidence="1">
    <location>
        <begin position="37"/>
        <end position="56"/>
    </location>
</feature>
<keyword evidence="1" id="KW-0472">Membrane</keyword>
<evidence type="ECO:0000313" key="3">
    <source>
        <dbReference type="Proteomes" id="UP000185622"/>
    </source>
</evidence>
<protein>
    <submittedName>
        <fullName evidence="2">Uncharacterized protein</fullName>
    </submittedName>
</protein>
<reference evidence="2 3" key="1">
    <citation type="submission" date="2017-01" db="EMBL/GenBank/DDBJ databases">
        <title>The complete genome sequence of a sulfur-oxidizing marine bacterium Thioclava sp. 25B10_4T.</title>
        <authorList>
            <person name="Liu Y."/>
            <person name="Lai Q."/>
            <person name="Shao Z."/>
        </authorList>
    </citation>
    <scope>NUCLEOTIDE SEQUENCE [LARGE SCALE GENOMIC DNA]</scope>
    <source>
        <strain evidence="2 3">25B10_4</strain>
    </source>
</reference>
<keyword evidence="1" id="KW-0812">Transmembrane</keyword>
<keyword evidence="1" id="KW-1133">Transmembrane helix</keyword>
<proteinExistence type="predicted"/>
<sequence length="184" mass="19806">MIRPEVAEGFKRWGEVIAAGVVVAFGAWLIWLGGYVLMPLGVITVALGLGWALIGWRRLRFARETSAPGLVEIDEGRISYFAASRARAIAGPGSNVSALGMGGELPLRELAEIRLLTLQGKQYWRLRSLSGEALLIPLDAAGADALYDAFASLPGIDMGKISAALDQQTTAQSLWIRKQVSRLT</sequence>
<evidence type="ECO:0000313" key="2">
    <source>
        <dbReference type="EMBL" id="AQS49372.1"/>
    </source>
</evidence>
<dbReference type="RefSeq" id="WP_075773927.1">
    <property type="nucleotide sequence ID" value="NZ_CP019437.1"/>
</dbReference>
<feature type="transmembrane region" description="Helical" evidence="1">
    <location>
        <begin position="12"/>
        <end position="31"/>
    </location>
</feature>
<organism evidence="2 3">
    <name type="scientific">Thioclava nitratireducens</name>
    <dbReference type="NCBI Taxonomy" id="1915078"/>
    <lineage>
        <taxon>Bacteria</taxon>
        <taxon>Pseudomonadati</taxon>
        <taxon>Pseudomonadota</taxon>
        <taxon>Alphaproteobacteria</taxon>
        <taxon>Rhodobacterales</taxon>
        <taxon>Paracoccaceae</taxon>
        <taxon>Thioclava</taxon>
    </lineage>
</organism>
<evidence type="ECO:0000256" key="1">
    <source>
        <dbReference type="SAM" id="Phobius"/>
    </source>
</evidence>
<keyword evidence="3" id="KW-1185">Reference proteome</keyword>